<gene>
    <name evidence="4" type="ORF">KP79_PYT07242</name>
</gene>
<dbReference type="PROSITE" id="PS50228">
    <property type="entry name" value="SUEL_LECTIN"/>
    <property type="match status" value="1"/>
</dbReference>
<proteinExistence type="predicted"/>
<dbReference type="InterPro" id="IPR043159">
    <property type="entry name" value="Lectin_gal-bd_sf"/>
</dbReference>
<dbReference type="InterPro" id="IPR000922">
    <property type="entry name" value="Lectin_gal-bd_dom"/>
</dbReference>
<feature type="signal peptide" evidence="2">
    <location>
        <begin position="1"/>
        <end position="24"/>
    </location>
</feature>
<dbReference type="AlphaFoldDB" id="A0A210QAV8"/>
<feature type="chain" id="PRO_5012758429" description="SUEL-type lectin domain-containing protein" evidence="2">
    <location>
        <begin position="25"/>
        <end position="618"/>
    </location>
</feature>
<evidence type="ECO:0000313" key="4">
    <source>
        <dbReference type="EMBL" id="OWF45845.1"/>
    </source>
</evidence>
<evidence type="ECO:0000256" key="2">
    <source>
        <dbReference type="SAM" id="SignalP"/>
    </source>
</evidence>
<keyword evidence="1" id="KW-0472">Membrane</keyword>
<dbReference type="Proteomes" id="UP000242188">
    <property type="component" value="Unassembled WGS sequence"/>
</dbReference>
<dbReference type="GO" id="GO:0030246">
    <property type="term" value="F:carbohydrate binding"/>
    <property type="evidence" value="ECO:0007669"/>
    <property type="project" value="InterPro"/>
</dbReference>
<comment type="caution">
    <text evidence="4">The sequence shown here is derived from an EMBL/GenBank/DDBJ whole genome shotgun (WGS) entry which is preliminary data.</text>
</comment>
<organism evidence="4 5">
    <name type="scientific">Mizuhopecten yessoensis</name>
    <name type="common">Japanese scallop</name>
    <name type="synonym">Patinopecten yessoensis</name>
    <dbReference type="NCBI Taxonomy" id="6573"/>
    <lineage>
        <taxon>Eukaryota</taxon>
        <taxon>Metazoa</taxon>
        <taxon>Spiralia</taxon>
        <taxon>Lophotrochozoa</taxon>
        <taxon>Mollusca</taxon>
        <taxon>Bivalvia</taxon>
        <taxon>Autobranchia</taxon>
        <taxon>Pteriomorphia</taxon>
        <taxon>Pectinida</taxon>
        <taxon>Pectinoidea</taxon>
        <taxon>Pectinidae</taxon>
        <taxon>Mizuhopecten</taxon>
    </lineage>
</organism>
<evidence type="ECO:0000313" key="5">
    <source>
        <dbReference type="Proteomes" id="UP000242188"/>
    </source>
</evidence>
<evidence type="ECO:0000256" key="1">
    <source>
        <dbReference type="SAM" id="Phobius"/>
    </source>
</evidence>
<feature type="transmembrane region" description="Helical" evidence="1">
    <location>
        <begin position="318"/>
        <end position="342"/>
    </location>
</feature>
<dbReference type="Gene3D" id="2.60.120.740">
    <property type="match status" value="1"/>
</dbReference>
<reference evidence="4 5" key="1">
    <citation type="journal article" date="2017" name="Nat. Ecol. Evol.">
        <title>Scallop genome provides insights into evolution of bilaterian karyotype and development.</title>
        <authorList>
            <person name="Wang S."/>
            <person name="Zhang J."/>
            <person name="Jiao W."/>
            <person name="Li J."/>
            <person name="Xun X."/>
            <person name="Sun Y."/>
            <person name="Guo X."/>
            <person name="Huan P."/>
            <person name="Dong B."/>
            <person name="Zhang L."/>
            <person name="Hu X."/>
            <person name="Sun X."/>
            <person name="Wang J."/>
            <person name="Zhao C."/>
            <person name="Wang Y."/>
            <person name="Wang D."/>
            <person name="Huang X."/>
            <person name="Wang R."/>
            <person name="Lv J."/>
            <person name="Li Y."/>
            <person name="Zhang Z."/>
            <person name="Liu B."/>
            <person name="Lu W."/>
            <person name="Hui Y."/>
            <person name="Liang J."/>
            <person name="Zhou Z."/>
            <person name="Hou R."/>
            <person name="Li X."/>
            <person name="Liu Y."/>
            <person name="Li H."/>
            <person name="Ning X."/>
            <person name="Lin Y."/>
            <person name="Zhao L."/>
            <person name="Xing Q."/>
            <person name="Dou J."/>
            <person name="Li Y."/>
            <person name="Mao J."/>
            <person name="Guo H."/>
            <person name="Dou H."/>
            <person name="Li T."/>
            <person name="Mu C."/>
            <person name="Jiang W."/>
            <person name="Fu Q."/>
            <person name="Fu X."/>
            <person name="Miao Y."/>
            <person name="Liu J."/>
            <person name="Yu Q."/>
            <person name="Li R."/>
            <person name="Liao H."/>
            <person name="Li X."/>
            <person name="Kong Y."/>
            <person name="Jiang Z."/>
            <person name="Chourrout D."/>
            <person name="Li R."/>
            <person name="Bao Z."/>
        </authorList>
    </citation>
    <scope>NUCLEOTIDE SEQUENCE [LARGE SCALE GENOMIC DNA]</scope>
    <source>
        <strain evidence="4 5">PY_sf001</strain>
    </source>
</reference>
<accession>A0A210QAV8</accession>
<protein>
    <recommendedName>
        <fullName evidence="3">SUEL-type lectin domain-containing protein</fullName>
    </recommendedName>
</protein>
<keyword evidence="1" id="KW-0812">Transmembrane</keyword>
<name>A0A210QAV8_MIZYE</name>
<sequence length="618" mass="68984">MEISCVHQVLTVLLGFYLFTVSSASVQNIFVSGCSRETMELGCPLGHKIAIKRLFYGVKSDRKCADRGRKHKSDCCRRTYDDCLIFNEDKYNVLNIMCSGYRNCEVDVKKINTRGECDNPEWRLTDYMTVIYDCVADTDVARFCSNDHKRGKELYLSNIDYPSPIVPGPHTCRCVLKSGYTQGLSIHAIDIMITQPEDSTLCPQRLSIQDTYGQIKIIRCGHGGLYGFRTIYNRMVTNVSLELESNVNDSRGYVWLHLKSENTEDFVNLYCGEAISSLTAGPATNTSVIQNPTRAPPVGNNTVYPSKGWSTPRLIPDMVAIIGGIAAAVALILLVCLVAIAVHCTRVREQRHPKLPEVIPSPMVRGKSYDSDEPDATIQRYNYDEERYCSIKRSPMKMTKYSEFDGDSDKKLKEAFLAPDNTPEDDMHIMSNGAPPRPPSPDPALLDVTPPPMYNGDLEKYYTMNPQKPKTEIAEIRITSSLPHRGKTKKSVTFSPVAMVTPLPSGSEESIGSDGDRNLANVIDIYQNLQGKQGPRSPDLKEAKHVMILPPPPDENSVPINTPDPLELAEMEELWKTLTTTTMDEGAYDNIEYLLAQNRANNHCEVNGVKPKSFETGV</sequence>
<keyword evidence="1" id="KW-1133">Transmembrane helix</keyword>
<keyword evidence="5" id="KW-1185">Reference proteome</keyword>
<feature type="domain" description="SUEL-type lectin" evidence="3">
    <location>
        <begin position="33"/>
        <end position="135"/>
    </location>
</feature>
<evidence type="ECO:0000259" key="3">
    <source>
        <dbReference type="PROSITE" id="PS50228"/>
    </source>
</evidence>
<keyword evidence="2" id="KW-0732">Signal</keyword>
<dbReference type="EMBL" id="NEDP02004373">
    <property type="protein sequence ID" value="OWF45845.1"/>
    <property type="molecule type" value="Genomic_DNA"/>
</dbReference>
<dbReference type="CDD" id="cd22823">
    <property type="entry name" value="Gal_Rha_Lectin"/>
    <property type="match status" value="1"/>
</dbReference>
<dbReference type="OrthoDB" id="6045564at2759"/>